<reference evidence="1" key="1">
    <citation type="submission" date="2013-07" db="EMBL/GenBank/DDBJ databases">
        <title>Complete sequence of a native Burkholderia pseudomallei plasmid.</title>
        <authorList>
            <person name="Stone J.K."/>
            <person name="Bollig M.C."/>
            <person name="Gibbons H.S."/>
            <person name="Mayo M."/>
            <person name="Currie B.J."/>
            <person name="Keim P."/>
            <person name="Tuanyok A."/>
        </authorList>
    </citation>
    <scope>NUCLEOTIDE SEQUENCE</scope>
    <source>
        <strain evidence="1">MSHR1950</strain>
        <plasmid evidence="1">pBPSE01</plasmid>
    </source>
</reference>
<geneLocation type="plasmid" evidence="1">
    <name>pBPSE01</name>
</geneLocation>
<protein>
    <submittedName>
        <fullName evidence="1">Putative replication protein</fullName>
    </submittedName>
</protein>
<dbReference type="EMBL" id="KF418775">
    <property type="protein sequence ID" value="AJL34991.1"/>
    <property type="molecule type" value="Genomic_DNA"/>
</dbReference>
<sequence length="395" mass="43112">MSIAQHSVAGEDVAHLQAGDADALLQFSSDKTNLPWEIFRAVHRANQIPQLPARARAVLAALARTVDADKPFAAIFARRELLTGRSLQSTRTFYRSLTDLETAGLIVRPPQGRYAAVGKFGRAYLHLTKAAAQILGLTAEEAPDPHATREANEAVATHDAFSGQPDAKVAHGRIQGDLSPSSLQKRQPGQLPRDLERLLGLGLHRFMIFKLMGEASRAGKRLSDVVEHTWEHLKAAGNPRAYLRKLLTLPTDYSHAVRAKHAEQVAAEQADQAAEEAAELARRCAGQTFYAPDASRRFDIAPDASRITMTAAADGIARDMGMQWRLHFAAALQARQAIPETPELMARFQATVQQRAPRAMPSFTLRPDQPRTLTTCGGANFDAIKRILGMSTASL</sequence>
<dbReference type="AlphaFoldDB" id="A0A0C5B4L5"/>
<gene>
    <name evidence="1" type="ORF">pBPS108</name>
</gene>
<name>A0A0C5B4L5_BURPE</name>
<proteinExistence type="predicted"/>
<organism evidence="1">
    <name type="scientific">Burkholderia pseudomallei</name>
    <name type="common">Pseudomonas pseudomallei</name>
    <dbReference type="NCBI Taxonomy" id="28450"/>
    <lineage>
        <taxon>Bacteria</taxon>
        <taxon>Pseudomonadati</taxon>
        <taxon>Pseudomonadota</taxon>
        <taxon>Betaproteobacteria</taxon>
        <taxon>Burkholderiales</taxon>
        <taxon>Burkholderiaceae</taxon>
        <taxon>Burkholderia</taxon>
        <taxon>pseudomallei group</taxon>
    </lineage>
</organism>
<dbReference type="RefSeq" id="WP_172685543.1">
    <property type="nucleotide sequence ID" value="NZ_KF418775.1"/>
</dbReference>
<evidence type="ECO:0000313" key="1">
    <source>
        <dbReference type="EMBL" id="AJL34991.1"/>
    </source>
</evidence>
<keyword evidence="1" id="KW-0614">Plasmid</keyword>
<accession>A0A0C5B4L5</accession>